<dbReference type="NCBIfam" id="TIGR00516">
    <property type="entry name" value="acpS"/>
    <property type="match status" value="1"/>
</dbReference>
<evidence type="ECO:0000256" key="1">
    <source>
        <dbReference type="ARBA" id="ARBA00022516"/>
    </source>
</evidence>
<dbReference type="HAMAP" id="MF_00101">
    <property type="entry name" value="AcpS"/>
    <property type="match status" value="1"/>
</dbReference>
<organism evidence="10 11">
    <name type="scientific">Amphibacillus indicireducens</name>
    <dbReference type="NCBI Taxonomy" id="1076330"/>
    <lineage>
        <taxon>Bacteria</taxon>
        <taxon>Bacillati</taxon>
        <taxon>Bacillota</taxon>
        <taxon>Bacilli</taxon>
        <taxon>Bacillales</taxon>
        <taxon>Bacillaceae</taxon>
        <taxon>Amphibacillus</taxon>
    </lineage>
</organism>
<evidence type="ECO:0000256" key="8">
    <source>
        <dbReference type="HAMAP-Rule" id="MF_00101"/>
    </source>
</evidence>
<comment type="catalytic activity">
    <reaction evidence="8">
        <text>apo-[ACP] + CoA = holo-[ACP] + adenosine 3',5'-bisphosphate + H(+)</text>
        <dbReference type="Rhea" id="RHEA:12068"/>
        <dbReference type="Rhea" id="RHEA-COMP:9685"/>
        <dbReference type="Rhea" id="RHEA-COMP:9690"/>
        <dbReference type="ChEBI" id="CHEBI:15378"/>
        <dbReference type="ChEBI" id="CHEBI:29999"/>
        <dbReference type="ChEBI" id="CHEBI:57287"/>
        <dbReference type="ChEBI" id="CHEBI:58343"/>
        <dbReference type="ChEBI" id="CHEBI:64479"/>
        <dbReference type="EC" id="2.7.8.7"/>
    </reaction>
</comment>
<evidence type="ECO:0000256" key="5">
    <source>
        <dbReference type="ARBA" id="ARBA00022842"/>
    </source>
</evidence>
<proteinExistence type="inferred from homology"/>
<dbReference type="Pfam" id="PF01648">
    <property type="entry name" value="ACPS"/>
    <property type="match status" value="1"/>
</dbReference>
<evidence type="ECO:0000259" key="9">
    <source>
        <dbReference type="Pfam" id="PF01648"/>
    </source>
</evidence>
<dbReference type="RefSeq" id="WP_344912771.1">
    <property type="nucleotide sequence ID" value="NZ_BAABDL010000112.1"/>
</dbReference>
<sequence length="118" mass="13197">MIIGTGIDMIELNRIESIVKRNPQFIKKILTTDEEALYDQKQTEQAKLEFLAGRFAGKEAFAKAYGTGIGQISFQDISILTGSLGEPILFFKREASFKSHISISHSRTYAIANVILEQ</sequence>
<dbReference type="InterPro" id="IPR008278">
    <property type="entry name" value="4-PPantetheinyl_Trfase_dom"/>
</dbReference>
<keyword evidence="7 8" id="KW-0275">Fatty acid biosynthesis</keyword>
<evidence type="ECO:0000256" key="7">
    <source>
        <dbReference type="ARBA" id="ARBA00023160"/>
    </source>
</evidence>
<feature type="domain" description="4'-phosphopantetheinyl transferase" evidence="9">
    <location>
        <begin position="5"/>
        <end position="112"/>
    </location>
</feature>
<reference evidence="11" key="1">
    <citation type="journal article" date="2019" name="Int. J. Syst. Evol. Microbiol.">
        <title>The Global Catalogue of Microorganisms (GCM) 10K type strain sequencing project: providing services to taxonomists for standard genome sequencing and annotation.</title>
        <authorList>
            <consortium name="The Broad Institute Genomics Platform"/>
            <consortium name="The Broad Institute Genome Sequencing Center for Infectious Disease"/>
            <person name="Wu L."/>
            <person name="Ma J."/>
        </authorList>
    </citation>
    <scope>NUCLEOTIDE SEQUENCE [LARGE SCALE GENOMIC DNA]</scope>
    <source>
        <strain evidence="11">JCM 17250</strain>
    </source>
</reference>
<accession>A0ABP7VUV8</accession>
<keyword evidence="5 8" id="KW-0460">Magnesium</keyword>
<evidence type="ECO:0000256" key="4">
    <source>
        <dbReference type="ARBA" id="ARBA00022832"/>
    </source>
</evidence>
<dbReference type="Gene3D" id="3.90.470.20">
    <property type="entry name" value="4'-phosphopantetheinyl transferase domain"/>
    <property type="match status" value="1"/>
</dbReference>
<keyword evidence="6 8" id="KW-0443">Lipid metabolism</keyword>
<feature type="binding site" evidence="8">
    <location>
        <position position="59"/>
    </location>
    <ligand>
        <name>Mg(2+)</name>
        <dbReference type="ChEBI" id="CHEBI:18420"/>
    </ligand>
</feature>
<name>A0ABP7VUV8_9BACI</name>
<comment type="similarity">
    <text evidence="8">Belongs to the P-Pant transferase superfamily. AcpS family.</text>
</comment>
<dbReference type="InterPro" id="IPR004568">
    <property type="entry name" value="Ppantetheine-prot_Trfase_dom"/>
</dbReference>
<dbReference type="InterPro" id="IPR037143">
    <property type="entry name" value="4-PPantetheinyl_Trfase_dom_sf"/>
</dbReference>
<feature type="binding site" evidence="8">
    <location>
        <position position="8"/>
    </location>
    <ligand>
        <name>Mg(2+)</name>
        <dbReference type="ChEBI" id="CHEBI:18420"/>
    </ligand>
</feature>
<protein>
    <recommendedName>
        <fullName evidence="8">Holo-[acyl-carrier-protein] synthase</fullName>
        <shortName evidence="8">Holo-ACP synthase</shortName>
        <ecNumber evidence="8">2.7.8.7</ecNumber>
    </recommendedName>
    <alternativeName>
        <fullName evidence="8">4'-phosphopantetheinyl transferase AcpS</fullName>
    </alternativeName>
</protein>
<keyword evidence="4 8" id="KW-0276">Fatty acid metabolism</keyword>
<comment type="caution">
    <text evidence="10">The sequence shown here is derived from an EMBL/GenBank/DDBJ whole genome shotgun (WGS) entry which is preliminary data.</text>
</comment>
<keyword evidence="2 8" id="KW-0808">Transferase</keyword>
<evidence type="ECO:0000256" key="6">
    <source>
        <dbReference type="ARBA" id="ARBA00023098"/>
    </source>
</evidence>
<dbReference type="EMBL" id="BAABDL010000112">
    <property type="protein sequence ID" value="GAA4074977.1"/>
    <property type="molecule type" value="Genomic_DNA"/>
</dbReference>
<dbReference type="Proteomes" id="UP001501734">
    <property type="component" value="Unassembled WGS sequence"/>
</dbReference>
<comment type="function">
    <text evidence="8">Transfers the 4'-phosphopantetheine moiety from coenzyme A to a Ser of acyl-carrier-protein.</text>
</comment>
<evidence type="ECO:0000256" key="3">
    <source>
        <dbReference type="ARBA" id="ARBA00022723"/>
    </source>
</evidence>
<keyword evidence="11" id="KW-1185">Reference proteome</keyword>
<gene>
    <name evidence="8 10" type="primary">acpS</name>
    <name evidence="10" type="ORF">GCM10022410_20020</name>
</gene>
<evidence type="ECO:0000313" key="10">
    <source>
        <dbReference type="EMBL" id="GAA4074977.1"/>
    </source>
</evidence>
<dbReference type="InterPro" id="IPR002582">
    <property type="entry name" value="ACPS"/>
</dbReference>
<dbReference type="SUPFAM" id="SSF56214">
    <property type="entry name" value="4'-phosphopantetheinyl transferase"/>
    <property type="match status" value="1"/>
</dbReference>
<evidence type="ECO:0000313" key="11">
    <source>
        <dbReference type="Proteomes" id="UP001501734"/>
    </source>
</evidence>
<comment type="cofactor">
    <cofactor evidence="8">
        <name>Mg(2+)</name>
        <dbReference type="ChEBI" id="CHEBI:18420"/>
    </cofactor>
</comment>
<keyword evidence="1 8" id="KW-0444">Lipid biosynthesis</keyword>
<keyword evidence="3 8" id="KW-0479">Metal-binding</keyword>
<dbReference type="EC" id="2.7.8.7" evidence="8"/>
<evidence type="ECO:0000256" key="2">
    <source>
        <dbReference type="ARBA" id="ARBA00022679"/>
    </source>
</evidence>
<keyword evidence="8" id="KW-0963">Cytoplasm</keyword>
<dbReference type="NCBIfam" id="TIGR00556">
    <property type="entry name" value="pantethn_trn"/>
    <property type="match status" value="1"/>
</dbReference>
<comment type="subcellular location">
    <subcellularLocation>
        <location evidence="8">Cytoplasm</location>
    </subcellularLocation>
</comment>